<reference evidence="2 3" key="1">
    <citation type="submission" date="2018-11" db="EMBL/GenBank/DDBJ databases">
        <authorList>
            <consortium name="Pathogen Informatics"/>
        </authorList>
    </citation>
    <scope>NUCLEOTIDE SEQUENCE [LARGE SCALE GENOMIC DNA]</scope>
</reference>
<feature type="non-terminal residue" evidence="2">
    <location>
        <position position="158"/>
    </location>
</feature>
<dbReference type="OrthoDB" id="10007451at2759"/>
<evidence type="ECO:0000256" key="1">
    <source>
        <dbReference type="SAM" id="MobiDB-lite"/>
    </source>
</evidence>
<accession>A0A3P6UVB7</accession>
<feature type="compositionally biased region" description="Polar residues" evidence="1">
    <location>
        <begin position="148"/>
        <end position="158"/>
    </location>
</feature>
<dbReference type="EMBL" id="UYRV01028362">
    <property type="protein sequence ID" value="VDK82274.1"/>
    <property type="molecule type" value="Genomic_DNA"/>
</dbReference>
<protein>
    <submittedName>
        <fullName evidence="2">Uncharacterized protein</fullName>
    </submittedName>
</protein>
<evidence type="ECO:0000313" key="3">
    <source>
        <dbReference type="Proteomes" id="UP000271889"/>
    </source>
</evidence>
<evidence type="ECO:0000313" key="2">
    <source>
        <dbReference type="EMBL" id="VDK82274.1"/>
    </source>
</evidence>
<name>A0A3P6UVB7_CYLGO</name>
<proteinExistence type="predicted"/>
<sequence length="158" mass="17588">MKPNDNYEISKIGSARLLISYRHPKQRTMLHAMTMMMWRPFSPERDRSKACGVSGATMGIMSVSMSTYPRSSNQFAPPPMPNSFNISSVFYKENRPANQTAPIYDSSGVGSMAPSAFSDTSRGSRRMPMCIPPALATPRRTRRSLPSTGQQLITISYK</sequence>
<feature type="region of interest" description="Disordered" evidence="1">
    <location>
        <begin position="139"/>
        <end position="158"/>
    </location>
</feature>
<organism evidence="2 3">
    <name type="scientific">Cylicostephanus goldi</name>
    <name type="common">Nematode worm</name>
    <dbReference type="NCBI Taxonomy" id="71465"/>
    <lineage>
        <taxon>Eukaryota</taxon>
        <taxon>Metazoa</taxon>
        <taxon>Ecdysozoa</taxon>
        <taxon>Nematoda</taxon>
        <taxon>Chromadorea</taxon>
        <taxon>Rhabditida</taxon>
        <taxon>Rhabditina</taxon>
        <taxon>Rhabditomorpha</taxon>
        <taxon>Strongyloidea</taxon>
        <taxon>Strongylidae</taxon>
        <taxon>Cylicostephanus</taxon>
    </lineage>
</organism>
<dbReference type="AlphaFoldDB" id="A0A3P6UVB7"/>
<dbReference type="Proteomes" id="UP000271889">
    <property type="component" value="Unassembled WGS sequence"/>
</dbReference>
<keyword evidence="3" id="KW-1185">Reference proteome</keyword>
<gene>
    <name evidence="2" type="ORF">CGOC_LOCUS7946</name>
</gene>